<evidence type="ECO:0000313" key="1">
    <source>
        <dbReference type="EMBL" id="MDV2632740.1"/>
    </source>
</evidence>
<proteinExistence type="predicted"/>
<sequence>MVKEIPEQRGHGGKVSVVSSSTTLWPHAVQRYVPLPGFSPVL</sequence>
<name>A0AAE4NQW0_9LACT</name>
<dbReference type="EMBL" id="JAWHVL010000018">
    <property type="protein sequence ID" value="MDV2632740.1"/>
    <property type="molecule type" value="Genomic_DNA"/>
</dbReference>
<gene>
    <name evidence="1" type="ORF">RZO31_07600</name>
</gene>
<comment type="caution">
    <text evidence="1">The sequence shown here is derived from an EMBL/GenBank/DDBJ whole genome shotgun (WGS) entry which is preliminary data.</text>
</comment>
<protein>
    <submittedName>
        <fullName evidence="1">Uncharacterized protein</fullName>
    </submittedName>
</protein>
<organism evidence="1 2">
    <name type="scientific">Lactococcus lactis</name>
    <dbReference type="NCBI Taxonomy" id="1358"/>
    <lineage>
        <taxon>Bacteria</taxon>
        <taxon>Bacillati</taxon>
        <taxon>Bacillota</taxon>
        <taxon>Bacilli</taxon>
        <taxon>Lactobacillales</taxon>
        <taxon>Streptococcaceae</taxon>
        <taxon>Lactococcus</taxon>
    </lineage>
</organism>
<accession>A0AAE4NQW0</accession>
<reference evidence="1" key="1">
    <citation type="submission" date="2023-10" db="EMBL/GenBank/DDBJ databases">
        <title>Production of high quality cheese from raw caw milk (raw cheese).</title>
        <authorList>
            <person name="Samouris G."/>
        </authorList>
    </citation>
    <scope>NUCLEOTIDE SEQUENCE</scope>
    <source>
        <strain evidence="1">M17-3</strain>
    </source>
</reference>
<dbReference type="Proteomes" id="UP001186047">
    <property type="component" value="Unassembled WGS sequence"/>
</dbReference>
<evidence type="ECO:0000313" key="2">
    <source>
        <dbReference type="Proteomes" id="UP001186047"/>
    </source>
</evidence>
<dbReference type="AlphaFoldDB" id="A0AAE4NQW0"/>